<name>A0A955I8A3_9BACT</name>
<dbReference type="EMBL" id="JAGQLL010000003">
    <property type="protein sequence ID" value="MCA9379602.1"/>
    <property type="molecule type" value="Genomic_DNA"/>
</dbReference>
<dbReference type="AlphaFoldDB" id="A0A955I8A3"/>
<reference evidence="1" key="1">
    <citation type="submission" date="2020-04" db="EMBL/GenBank/DDBJ databases">
        <authorList>
            <person name="Zhang T."/>
        </authorList>
    </citation>
    <scope>NUCLEOTIDE SEQUENCE</scope>
    <source>
        <strain evidence="1">HKST-UBA15</strain>
    </source>
</reference>
<dbReference type="Proteomes" id="UP000745577">
    <property type="component" value="Unassembled WGS sequence"/>
</dbReference>
<reference evidence="1" key="2">
    <citation type="journal article" date="2021" name="Microbiome">
        <title>Successional dynamics and alternative stable states in a saline activated sludge microbial community over 9 years.</title>
        <authorList>
            <person name="Wang Y."/>
            <person name="Ye J."/>
            <person name="Ju F."/>
            <person name="Liu L."/>
            <person name="Boyd J.A."/>
            <person name="Deng Y."/>
            <person name="Parks D.H."/>
            <person name="Jiang X."/>
            <person name="Yin X."/>
            <person name="Woodcroft B.J."/>
            <person name="Tyson G.W."/>
            <person name="Hugenholtz P."/>
            <person name="Polz M.F."/>
            <person name="Zhang T."/>
        </authorList>
    </citation>
    <scope>NUCLEOTIDE SEQUENCE</scope>
    <source>
        <strain evidence="1">HKST-UBA15</strain>
    </source>
</reference>
<evidence type="ECO:0000313" key="1">
    <source>
        <dbReference type="EMBL" id="MCA9379602.1"/>
    </source>
</evidence>
<protein>
    <submittedName>
        <fullName evidence="1">ATPase</fullName>
    </submittedName>
</protein>
<accession>A0A955I8A3</accession>
<evidence type="ECO:0000313" key="2">
    <source>
        <dbReference type="Proteomes" id="UP000745577"/>
    </source>
</evidence>
<proteinExistence type="predicted"/>
<sequence>MAQKAIREYYGKKLLFSQLPMLMDDFKQSYEGLLIDSQIIPSLSNWPDFESGYVVKPDELFGKRGKNGLVFINKDKKAVLDW</sequence>
<feature type="non-terminal residue" evidence="1">
    <location>
        <position position="82"/>
    </location>
</feature>
<gene>
    <name evidence="1" type="ORF">KC675_00295</name>
</gene>
<dbReference type="Gene3D" id="3.30.470.110">
    <property type="match status" value="1"/>
</dbReference>
<comment type="caution">
    <text evidence="1">The sequence shown here is derived from an EMBL/GenBank/DDBJ whole genome shotgun (WGS) entry which is preliminary data.</text>
</comment>
<organism evidence="1 2">
    <name type="scientific">Candidatus Dojkabacteria bacterium</name>
    <dbReference type="NCBI Taxonomy" id="2099670"/>
    <lineage>
        <taxon>Bacteria</taxon>
        <taxon>Candidatus Dojkabacteria</taxon>
    </lineage>
</organism>